<dbReference type="Pfam" id="PF00849">
    <property type="entry name" value="PseudoU_synth_2"/>
    <property type="match status" value="1"/>
</dbReference>
<dbReference type="PANTHER" id="PTHR21600">
    <property type="entry name" value="MITOCHONDRIAL RNA PSEUDOURIDINE SYNTHASE"/>
    <property type="match status" value="1"/>
</dbReference>
<dbReference type="Proteomes" id="UP000228952">
    <property type="component" value="Unassembled WGS sequence"/>
</dbReference>
<evidence type="ECO:0000256" key="2">
    <source>
        <dbReference type="ARBA" id="ARBA00023235"/>
    </source>
</evidence>
<comment type="caution">
    <text evidence="4">The sequence shown here is derived from an EMBL/GenBank/DDBJ whole genome shotgun (WGS) entry which is preliminary data.</text>
</comment>
<dbReference type="SUPFAM" id="SSF55120">
    <property type="entry name" value="Pseudouridine synthase"/>
    <property type="match status" value="1"/>
</dbReference>
<organism evidence="4 5">
    <name type="scientific">Candidatus Dojkabacteria bacterium CG_4_10_14_0_2_um_filter_Dojkabacteria_WS6_41_15</name>
    <dbReference type="NCBI Taxonomy" id="2014249"/>
    <lineage>
        <taxon>Bacteria</taxon>
        <taxon>Candidatus Dojkabacteria</taxon>
    </lineage>
</organism>
<dbReference type="Gene3D" id="3.10.290.10">
    <property type="entry name" value="RNA-binding S4 domain"/>
    <property type="match status" value="1"/>
</dbReference>
<dbReference type="GO" id="GO:0000455">
    <property type="term" value="P:enzyme-directed rRNA pseudouridine synthesis"/>
    <property type="evidence" value="ECO:0007669"/>
    <property type="project" value="TreeGrafter"/>
</dbReference>
<dbReference type="AlphaFoldDB" id="A0A2M7W1J8"/>
<accession>A0A2M7W1J8</accession>
<dbReference type="GO" id="GO:0003723">
    <property type="term" value="F:RNA binding"/>
    <property type="evidence" value="ECO:0007669"/>
    <property type="project" value="InterPro"/>
</dbReference>
<dbReference type="GO" id="GO:0009982">
    <property type="term" value="F:pseudouridine synthase activity"/>
    <property type="evidence" value="ECO:0007669"/>
    <property type="project" value="InterPro"/>
</dbReference>
<proteinExistence type="inferred from homology"/>
<comment type="similarity">
    <text evidence="1">Belongs to the pseudouridine synthase RluA family.</text>
</comment>
<evidence type="ECO:0000256" key="1">
    <source>
        <dbReference type="ARBA" id="ARBA00010876"/>
    </source>
</evidence>
<protein>
    <recommendedName>
        <fullName evidence="3">Pseudouridine synthase RsuA/RluA-like domain-containing protein</fullName>
    </recommendedName>
</protein>
<dbReference type="InterPro" id="IPR050188">
    <property type="entry name" value="RluA_PseudoU_synthase"/>
</dbReference>
<dbReference type="InterPro" id="IPR020103">
    <property type="entry name" value="PsdUridine_synth_cat_dom_sf"/>
</dbReference>
<dbReference type="GO" id="GO:0140098">
    <property type="term" value="F:catalytic activity, acting on RNA"/>
    <property type="evidence" value="ECO:0007669"/>
    <property type="project" value="UniProtKB-ARBA"/>
</dbReference>
<evidence type="ECO:0000259" key="3">
    <source>
        <dbReference type="Pfam" id="PF00849"/>
    </source>
</evidence>
<dbReference type="PANTHER" id="PTHR21600:SF52">
    <property type="entry name" value="PSEUDOURIDINE SYNTHASE RSUA_RLUA-LIKE DOMAIN-CONTAINING PROTEIN"/>
    <property type="match status" value="1"/>
</dbReference>
<evidence type="ECO:0000313" key="5">
    <source>
        <dbReference type="Proteomes" id="UP000228952"/>
    </source>
</evidence>
<sequence>MRLDIYIQDVVEKKYGVKLSRTYVERLLEKGGVTFQNEVIKKKGFSFDPGKRVPELNEELVKNMLSVYQTGKRQDEEADAWDASEMGIELDEARVKKAADIRPYIILETDDILAVNKPPGVSSHPGKGDRGADSMVYQFIKYMRQAHKYIPRAGLLHRLDKDTQGILLFAKNMQTYNEVKAQFEQRQLQKHYFAVCKKNNVLQSNLKQQLAFLHKNNIELRRFTEYGSTVEAIEQITHMQRPVKLDGFIGRRRGTPFMVYTHDPEVAEKLVGSKNCYSDVYIVFEDETQLQLLFVPHTGRTHQIRAQARYLGCSVVNDRVYGDKDTLGGTLGLYAVAVNLTSKGEKIEIALPIEKILS</sequence>
<gene>
    <name evidence="4" type="ORF">COX64_03245</name>
</gene>
<keyword evidence="2" id="KW-0413">Isomerase</keyword>
<feature type="domain" description="Pseudouridine synthase RsuA/RluA-like" evidence="3">
    <location>
        <begin position="112"/>
        <end position="308"/>
    </location>
</feature>
<name>A0A2M7W1J8_9BACT</name>
<dbReference type="EMBL" id="PFQB01000080">
    <property type="protein sequence ID" value="PJA13595.1"/>
    <property type="molecule type" value="Genomic_DNA"/>
</dbReference>
<dbReference type="InterPro" id="IPR036986">
    <property type="entry name" value="S4_RNA-bd_sf"/>
</dbReference>
<dbReference type="CDD" id="cd02869">
    <property type="entry name" value="PseudoU_synth_RluA_like"/>
    <property type="match status" value="1"/>
</dbReference>
<reference evidence="5" key="1">
    <citation type="submission" date="2017-09" db="EMBL/GenBank/DDBJ databases">
        <title>Depth-based differentiation of microbial function through sediment-hosted aquifers and enrichment of novel symbionts in the deep terrestrial subsurface.</title>
        <authorList>
            <person name="Probst A.J."/>
            <person name="Ladd B."/>
            <person name="Jarett J.K."/>
            <person name="Geller-Mcgrath D.E."/>
            <person name="Sieber C.M.K."/>
            <person name="Emerson J.B."/>
            <person name="Anantharaman K."/>
            <person name="Thomas B.C."/>
            <person name="Malmstrom R."/>
            <person name="Stieglmeier M."/>
            <person name="Klingl A."/>
            <person name="Woyke T."/>
            <person name="Ryan C.M."/>
            <person name="Banfield J.F."/>
        </authorList>
    </citation>
    <scope>NUCLEOTIDE SEQUENCE [LARGE SCALE GENOMIC DNA]</scope>
</reference>
<dbReference type="InterPro" id="IPR006145">
    <property type="entry name" value="PsdUridine_synth_RsuA/RluA"/>
</dbReference>
<evidence type="ECO:0000313" key="4">
    <source>
        <dbReference type="EMBL" id="PJA13595.1"/>
    </source>
</evidence>
<dbReference type="Gene3D" id="3.30.2350.10">
    <property type="entry name" value="Pseudouridine synthase"/>
    <property type="match status" value="1"/>
</dbReference>